<proteinExistence type="inferred from homology"/>
<dbReference type="EMBL" id="JACIEG010000003">
    <property type="protein sequence ID" value="MBB3969530.1"/>
    <property type="molecule type" value="Genomic_DNA"/>
</dbReference>
<reference evidence="5 8" key="3">
    <citation type="submission" date="2020-08" db="EMBL/GenBank/DDBJ databases">
        <title>Genomic Encyclopedia of Type Strains, Phase IV (KMG-IV): sequencing the most valuable type-strain genomes for metagenomic binning, comparative biology and taxonomic classification.</title>
        <authorList>
            <person name="Goeker M."/>
        </authorList>
    </citation>
    <scope>NUCLEOTIDE SEQUENCE [LARGE SCALE GENOMIC DNA]</scope>
    <source>
        <strain evidence="5 8">DSM 100995</strain>
    </source>
</reference>
<comment type="similarity">
    <text evidence="1">Belongs to the 'phage' integrase family.</text>
</comment>
<dbReference type="GO" id="GO:0015074">
    <property type="term" value="P:DNA integration"/>
    <property type="evidence" value="ECO:0007669"/>
    <property type="project" value="InterPro"/>
</dbReference>
<reference evidence="6" key="2">
    <citation type="submission" date="2019-03" db="EMBL/GenBank/DDBJ databases">
        <authorList>
            <person name="Yan Y.-Q."/>
            <person name="Du Z.-J."/>
        </authorList>
    </citation>
    <scope>NUCLEOTIDE SEQUENCE</scope>
    <source>
        <strain evidence="6">PP-F2FG21</strain>
    </source>
</reference>
<evidence type="ECO:0000313" key="5">
    <source>
        <dbReference type="EMBL" id="MBB3969530.1"/>
    </source>
</evidence>
<dbReference type="PANTHER" id="PTHR30349:SF64">
    <property type="entry name" value="PROPHAGE INTEGRASE INTD-RELATED"/>
    <property type="match status" value="1"/>
</dbReference>
<organism evidence="6 7">
    <name type="scientific">Mucilaginibacter phyllosphaerae</name>
    <dbReference type="NCBI Taxonomy" id="1812349"/>
    <lineage>
        <taxon>Bacteria</taxon>
        <taxon>Pseudomonadati</taxon>
        <taxon>Bacteroidota</taxon>
        <taxon>Sphingobacteriia</taxon>
        <taxon>Sphingobacteriales</taxon>
        <taxon>Sphingobacteriaceae</taxon>
        <taxon>Mucilaginibacter</taxon>
    </lineage>
</organism>
<evidence type="ECO:0000256" key="1">
    <source>
        <dbReference type="ARBA" id="ARBA00008857"/>
    </source>
</evidence>
<dbReference type="InterPro" id="IPR025269">
    <property type="entry name" value="SAM-like_dom"/>
</dbReference>
<dbReference type="Proteomes" id="UP000297248">
    <property type="component" value="Unassembled WGS sequence"/>
</dbReference>
<dbReference type="InterPro" id="IPR010998">
    <property type="entry name" value="Integrase_recombinase_N"/>
</dbReference>
<dbReference type="InterPro" id="IPR011010">
    <property type="entry name" value="DNA_brk_join_enz"/>
</dbReference>
<dbReference type="Proteomes" id="UP000583101">
    <property type="component" value="Unassembled WGS sequence"/>
</dbReference>
<feature type="domain" description="Tyr recombinase" evidence="4">
    <location>
        <begin position="198"/>
        <end position="365"/>
    </location>
</feature>
<evidence type="ECO:0000313" key="7">
    <source>
        <dbReference type="Proteomes" id="UP000297248"/>
    </source>
</evidence>
<name>A0A4Y8A5E3_9SPHI</name>
<dbReference type="SUPFAM" id="SSF56349">
    <property type="entry name" value="DNA breaking-rejoining enzymes"/>
    <property type="match status" value="1"/>
</dbReference>
<accession>A0A4Y8A5E3</accession>
<keyword evidence="3" id="KW-0233">DNA recombination</keyword>
<dbReference type="Gene3D" id="1.10.150.130">
    <property type="match status" value="1"/>
</dbReference>
<dbReference type="RefSeq" id="WP_134338151.1">
    <property type="nucleotide sequence ID" value="NZ_BMCZ01000011.1"/>
</dbReference>
<evidence type="ECO:0000256" key="2">
    <source>
        <dbReference type="ARBA" id="ARBA00023125"/>
    </source>
</evidence>
<dbReference type="GO" id="GO:0006310">
    <property type="term" value="P:DNA recombination"/>
    <property type="evidence" value="ECO:0007669"/>
    <property type="project" value="UniProtKB-KW"/>
</dbReference>
<dbReference type="GO" id="GO:0003677">
    <property type="term" value="F:DNA binding"/>
    <property type="evidence" value="ECO:0007669"/>
    <property type="project" value="UniProtKB-KW"/>
</dbReference>
<dbReference type="EMBL" id="SNQG01000009">
    <property type="protein sequence ID" value="TEW63627.1"/>
    <property type="molecule type" value="Genomic_DNA"/>
</dbReference>
<evidence type="ECO:0000313" key="6">
    <source>
        <dbReference type="EMBL" id="TEW63627.1"/>
    </source>
</evidence>
<protein>
    <submittedName>
        <fullName evidence="5 6">Integrase</fullName>
    </submittedName>
</protein>
<dbReference type="PANTHER" id="PTHR30349">
    <property type="entry name" value="PHAGE INTEGRASE-RELATED"/>
    <property type="match status" value="1"/>
</dbReference>
<evidence type="ECO:0000256" key="3">
    <source>
        <dbReference type="ARBA" id="ARBA00023172"/>
    </source>
</evidence>
<dbReference type="AlphaFoldDB" id="A0A4Y8A5E3"/>
<sequence length="380" mass="44185">MANVTIRRKSLSKNRQSLYLDYSPPVFNSSKNKLQRYEYLKLFIYNKPNSNIERKHNRETTKLAEWVRLKRHLDVQSNRFGFLSESNRGGDFINYFKKYTARRQKSDSDNMAMAFRYFEDFITTNNLKTFDLDGSISEGFRSYLLGGPGISFREKPISRNTAVSYFAKFRSALKEAFSKGLLAEDLYSLIKPIKTNETHRERLELTELQTLISTPMEPDVIMRAAIFSALTGLRFSDVKALKWSELRGQLGKYYLQYRQQKTLVAEYMPISDDAVKLMGNKGNLHEAVFKNLKYSSIRIFLIRWLAKASIKKNITFHCFRHTYATLQLEFGTDLYTVSKMLGHKHIKTTQVYAKVVDSKKDQTINRIKVNIGKLNVVNSV</sequence>
<keyword evidence="2" id="KW-0238">DNA-binding</keyword>
<reference evidence="6 7" key="1">
    <citation type="journal article" date="2016" name="Int. J. Syst. Evol. Microbiol.">
        <title>Proposal of Mucilaginibacter phyllosphaerae sp. nov. isolated from the phyllosphere of Galium album.</title>
        <authorList>
            <person name="Aydogan E.L."/>
            <person name="Busse H.J."/>
            <person name="Moser G."/>
            <person name="Muller C."/>
            <person name="Kampfer P."/>
            <person name="Glaeser S.P."/>
        </authorList>
    </citation>
    <scope>NUCLEOTIDE SEQUENCE [LARGE SCALE GENOMIC DNA]</scope>
    <source>
        <strain evidence="6 7">PP-F2FG21</strain>
    </source>
</reference>
<dbReference type="CDD" id="cd01185">
    <property type="entry name" value="INTN1_C_like"/>
    <property type="match status" value="1"/>
</dbReference>
<dbReference type="PROSITE" id="PS51898">
    <property type="entry name" value="TYR_RECOMBINASE"/>
    <property type="match status" value="1"/>
</dbReference>
<dbReference type="Gene3D" id="1.10.443.10">
    <property type="entry name" value="Intergrase catalytic core"/>
    <property type="match status" value="1"/>
</dbReference>
<evidence type="ECO:0000313" key="8">
    <source>
        <dbReference type="Proteomes" id="UP000583101"/>
    </source>
</evidence>
<dbReference type="InterPro" id="IPR050090">
    <property type="entry name" value="Tyrosine_recombinase_XerCD"/>
</dbReference>
<dbReference type="InterPro" id="IPR002104">
    <property type="entry name" value="Integrase_catalytic"/>
</dbReference>
<dbReference type="InterPro" id="IPR013762">
    <property type="entry name" value="Integrase-like_cat_sf"/>
</dbReference>
<gene>
    <name evidence="6" type="ORF">E2R65_19365</name>
    <name evidence="5" type="ORF">GGR35_002133</name>
</gene>
<comment type="caution">
    <text evidence="6">The sequence shown here is derived from an EMBL/GenBank/DDBJ whole genome shotgun (WGS) entry which is preliminary data.</text>
</comment>
<dbReference type="Pfam" id="PF13102">
    <property type="entry name" value="Phage_int_SAM_5"/>
    <property type="match status" value="1"/>
</dbReference>
<keyword evidence="8" id="KW-1185">Reference proteome</keyword>
<dbReference type="OrthoDB" id="892893at2"/>
<dbReference type="Pfam" id="PF00589">
    <property type="entry name" value="Phage_integrase"/>
    <property type="match status" value="1"/>
</dbReference>
<evidence type="ECO:0000259" key="4">
    <source>
        <dbReference type="PROSITE" id="PS51898"/>
    </source>
</evidence>